<dbReference type="Pfam" id="PF00395">
    <property type="entry name" value="SLH"/>
    <property type="match status" value="3"/>
</dbReference>
<evidence type="ECO:0000313" key="3">
    <source>
        <dbReference type="EMBL" id="WAL59070.1"/>
    </source>
</evidence>
<dbReference type="EMBL" id="CP113797">
    <property type="protein sequence ID" value="WAL59070.1"/>
    <property type="molecule type" value="Genomic_DNA"/>
</dbReference>
<dbReference type="RefSeq" id="WP_268608629.1">
    <property type="nucleotide sequence ID" value="NZ_CP113797.1"/>
</dbReference>
<dbReference type="KEGG" id="tsin:OXH18_18085"/>
<sequence>MFSVSRWSFAGVTLLTAGLAAGAIAPFVTIHSSTVLAQTNGDPFPDIQGHWARPFIRVLANEGIVRGYLDGTYRPEQAVSRDEFAALVNQAFDQEPVRQIEGGSVYQDVPEGYWADEAIEAAYQQGFMTGYPGGFFQPNQPIAKVDALMSLSRNLNLPGAAGSTEQATSEPTATASETARPATRRQATARPLMFPLAMTALMQPVLSIPQEQSPTSTAAQPDTVAATQTEQPQEAESIATPASRLVADYYVDADQIPQHAVGDVAAATEAGLVVNHPEPNVLEPNQPVSRGEMAAILHQALVYQNRLEPLPAEEPAANYIVGR</sequence>
<feature type="region of interest" description="Disordered" evidence="1">
    <location>
        <begin position="209"/>
        <end position="240"/>
    </location>
</feature>
<dbReference type="PROSITE" id="PS51272">
    <property type="entry name" value="SLH"/>
    <property type="match status" value="3"/>
</dbReference>
<dbReference type="InterPro" id="IPR051465">
    <property type="entry name" value="Cell_Envelope_Struct_Comp"/>
</dbReference>
<evidence type="ECO:0000313" key="4">
    <source>
        <dbReference type="Proteomes" id="UP001163152"/>
    </source>
</evidence>
<keyword evidence="4" id="KW-1185">Reference proteome</keyword>
<dbReference type="Proteomes" id="UP001163152">
    <property type="component" value="Chromosome"/>
</dbReference>
<evidence type="ECO:0000256" key="1">
    <source>
        <dbReference type="SAM" id="MobiDB-lite"/>
    </source>
</evidence>
<feature type="compositionally biased region" description="Polar residues" evidence="1">
    <location>
        <begin position="209"/>
        <end position="234"/>
    </location>
</feature>
<feature type="domain" description="SLH" evidence="2">
    <location>
        <begin position="103"/>
        <end position="165"/>
    </location>
</feature>
<feature type="domain" description="SLH" evidence="2">
    <location>
        <begin position="39"/>
        <end position="102"/>
    </location>
</feature>
<dbReference type="PANTHER" id="PTHR43308:SF5">
    <property type="entry name" value="S-LAYER PROTEIN _ PEPTIDOGLYCAN ENDO-BETA-N-ACETYLGLUCOSAMINIDASE"/>
    <property type="match status" value="1"/>
</dbReference>
<feature type="region of interest" description="Disordered" evidence="1">
    <location>
        <begin position="159"/>
        <end position="187"/>
    </location>
</feature>
<dbReference type="PANTHER" id="PTHR43308">
    <property type="entry name" value="OUTER MEMBRANE PROTEIN ALPHA-RELATED"/>
    <property type="match status" value="1"/>
</dbReference>
<proteinExistence type="predicted"/>
<dbReference type="InterPro" id="IPR001119">
    <property type="entry name" value="SLH_dom"/>
</dbReference>
<feature type="compositionally biased region" description="Low complexity" evidence="1">
    <location>
        <begin position="163"/>
        <end position="187"/>
    </location>
</feature>
<dbReference type="AlphaFoldDB" id="A0A9E8ZD57"/>
<protein>
    <submittedName>
        <fullName evidence="3">S-layer homology domain-containing protein</fullName>
    </submittedName>
</protein>
<reference evidence="3" key="1">
    <citation type="submission" date="2022-12" db="EMBL/GenBank/DDBJ databases">
        <title>Polyphasic identification of a Novel Hot-Spring Cyanobacterium Ocullathermofonsia sinensis gen nov. sp. nov. and Genomic Insights on its Adaptations to the Thermal Habitat.</title>
        <authorList>
            <person name="Daroch M."/>
            <person name="Tang J."/>
            <person name="Jiang Y."/>
        </authorList>
    </citation>
    <scope>NUCLEOTIDE SEQUENCE</scope>
    <source>
        <strain evidence="3">PKUAC-SCTA174</strain>
    </source>
</reference>
<name>A0A9E8ZD57_9CYAN</name>
<feature type="domain" description="SLH" evidence="2">
    <location>
        <begin position="247"/>
        <end position="311"/>
    </location>
</feature>
<organism evidence="3 4">
    <name type="scientific">Thermocoleostomius sinensis A174</name>
    <dbReference type="NCBI Taxonomy" id="2016057"/>
    <lineage>
        <taxon>Bacteria</taxon>
        <taxon>Bacillati</taxon>
        <taxon>Cyanobacteriota</taxon>
        <taxon>Cyanophyceae</taxon>
        <taxon>Oculatellales</taxon>
        <taxon>Oculatellaceae</taxon>
        <taxon>Thermocoleostomius</taxon>
    </lineage>
</organism>
<evidence type="ECO:0000259" key="2">
    <source>
        <dbReference type="PROSITE" id="PS51272"/>
    </source>
</evidence>
<gene>
    <name evidence="3" type="ORF">OXH18_18085</name>
</gene>
<accession>A0A9E8ZD57</accession>